<proteinExistence type="predicted"/>
<dbReference type="RefSeq" id="WP_047884353.1">
    <property type="nucleotide sequence ID" value="NZ_CP071326.1"/>
</dbReference>
<dbReference type="OrthoDB" id="6629246at2"/>
<keyword evidence="2" id="KW-1185">Reference proteome</keyword>
<dbReference type="STRING" id="320778.ABT57_06330"/>
<reference evidence="1 2" key="1">
    <citation type="submission" date="2015-05" db="EMBL/GenBank/DDBJ databases">
        <title>Photobacterium galathea sp. nov.</title>
        <authorList>
            <person name="Machado H."/>
            <person name="Gram L."/>
        </authorList>
    </citation>
    <scope>NUCLEOTIDE SEQUENCE [LARGE SCALE GENOMIC DNA]</scope>
    <source>
        <strain evidence="1 2">DSM 22954</strain>
    </source>
</reference>
<name>A0A0J1HEY9_9GAMM</name>
<sequence length="108" mass="12522">MAIDLGFYFSRLIHHYNLSYSEVLALPIRTFWMMSRNVDRHRAEMDISQLRLLRASQTSEEHLKDFAESLTEQLSSPIEIKRSLEDAEPDADAIDRLKSLLGNAISER</sequence>
<accession>A0A0J1HEY9</accession>
<dbReference type="Proteomes" id="UP000035909">
    <property type="component" value="Unassembled WGS sequence"/>
</dbReference>
<dbReference type="AlphaFoldDB" id="A0A0J1HEY9"/>
<evidence type="ECO:0000313" key="1">
    <source>
        <dbReference type="EMBL" id="KLV10190.1"/>
    </source>
</evidence>
<gene>
    <name evidence="1" type="ORF">ABT57_06330</name>
</gene>
<evidence type="ECO:0000313" key="2">
    <source>
        <dbReference type="Proteomes" id="UP000035909"/>
    </source>
</evidence>
<dbReference type="EMBL" id="LDOU01000006">
    <property type="protein sequence ID" value="KLV10190.1"/>
    <property type="molecule type" value="Genomic_DNA"/>
</dbReference>
<dbReference type="PATRIC" id="fig|320778.3.peg.1363"/>
<protein>
    <submittedName>
        <fullName evidence="1">Uncharacterized protein</fullName>
    </submittedName>
</protein>
<comment type="caution">
    <text evidence="1">The sequence shown here is derived from an EMBL/GenBank/DDBJ whole genome shotgun (WGS) entry which is preliminary data.</text>
</comment>
<organism evidence="1 2">
    <name type="scientific">Photobacterium ganghwense</name>
    <dbReference type="NCBI Taxonomy" id="320778"/>
    <lineage>
        <taxon>Bacteria</taxon>
        <taxon>Pseudomonadati</taxon>
        <taxon>Pseudomonadota</taxon>
        <taxon>Gammaproteobacteria</taxon>
        <taxon>Vibrionales</taxon>
        <taxon>Vibrionaceae</taxon>
        <taxon>Photobacterium</taxon>
    </lineage>
</organism>